<organism evidence="1 2">
    <name type="scientific">Yaniella flava</name>
    <dbReference type="NCBI Taxonomy" id="287930"/>
    <lineage>
        <taxon>Bacteria</taxon>
        <taxon>Bacillati</taxon>
        <taxon>Actinomycetota</taxon>
        <taxon>Actinomycetes</taxon>
        <taxon>Micrococcales</taxon>
        <taxon>Micrococcaceae</taxon>
        <taxon>Yaniella</taxon>
    </lineage>
</organism>
<name>A0ABN2U4A4_9MICC</name>
<dbReference type="RefSeq" id="WP_343956031.1">
    <property type="nucleotide sequence ID" value="NZ_BAAAMN010000008.1"/>
</dbReference>
<reference evidence="1 2" key="1">
    <citation type="journal article" date="2019" name="Int. J. Syst. Evol. Microbiol.">
        <title>The Global Catalogue of Microorganisms (GCM) 10K type strain sequencing project: providing services to taxonomists for standard genome sequencing and annotation.</title>
        <authorList>
            <consortium name="The Broad Institute Genomics Platform"/>
            <consortium name="The Broad Institute Genome Sequencing Center for Infectious Disease"/>
            <person name="Wu L."/>
            <person name="Ma J."/>
        </authorList>
    </citation>
    <scope>NUCLEOTIDE SEQUENCE [LARGE SCALE GENOMIC DNA]</scope>
    <source>
        <strain evidence="1 2">JCM 13595</strain>
    </source>
</reference>
<evidence type="ECO:0000313" key="2">
    <source>
        <dbReference type="Proteomes" id="UP001501461"/>
    </source>
</evidence>
<sequence>MDNDPGTTSVIRLIETPYKLEAQNIVCYPNLVLYFKIEIQRLFMKPRIVYSAITVDLVRGEAARSNMFPKSRPIEISDDALIPQLMSHEAATAAAQKVVMKWLRYKFRIYKVPNIELVRQQAVYKAFFYTKGPKDELLLVDSVEGIDLSDKDGKG</sequence>
<protein>
    <submittedName>
        <fullName evidence="1">Uncharacterized protein</fullName>
    </submittedName>
</protein>
<keyword evidence="2" id="KW-1185">Reference proteome</keyword>
<evidence type="ECO:0000313" key="1">
    <source>
        <dbReference type="EMBL" id="GAA2028327.1"/>
    </source>
</evidence>
<dbReference type="EMBL" id="BAAAMN010000008">
    <property type="protein sequence ID" value="GAA2028327.1"/>
    <property type="molecule type" value="Genomic_DNA"/>
</dbReference>
<comment type="caution">
    <text evidence="1">The sequence shown here is derived from an EMBL/GenBank/DDBJ whole genome shotgun (WGS) entry which is preliminary data.</text>
</comment>
<accession>A0ABN2U4A4</accession>
<gene>
    <name evidence="1" type="ORF">GCM10009720_05190</name>
</gene>
<dbReference type="Proteomes" id="UP001501461">
    <property type="component" value="Unassembled WGS sequence"/>
</dbReference>
<proteinExistence type="predicted"/>